<feature type="region of interest" description="Disordered" evidence="4">
    <location>
        <begin position="22"/>
        <end position="82"/>
    </location>
</feature>
<dbReference type="InterPro" id="IPR002130">
    <property type="entry name" value="Cyclophilin-type_PPIase_dom"/>
</dbReference>
<dbReference type="InterPro" id="IPR029000">
    <property type="entry name" value="Cyclophilin-like_dom_sf"/>
</dbReference>
<evidence type="ECO:0000313" key="6">
    <source>
        <dbReference type="EMBL" id="MBY8821006.1"/>
    </source>
</evidence>
<reference evidence="6 7" key="1">
    <citation type="submission" date="2021-08" db="EMBL/GenBank/DDBJ databases">
        <authorList>
            <person name="Tuo L."/>
        </authorList>
    </citation>
    <scope>NUCLEOTIDE SEQUENCE [LARGE SCALE GENOMIC DNA]</scope>
    <source>
        <strain evidence="6 7">JCM 31229</strain>
    </source>
</reference>
<dbReference type="EMBL" id="JAINVV010000001">
    <property type="protein sequence ID" value="MBY8821006.1"/>
    <property type="molecule type" value="Genomic_DNA"/>
</dbReference>
<evidence type="ECO:0000256" key="2">
    <source>
        <dbReference type="ARBA" id="ARBA00023235"/>
    </source>
</evidence>
<keyword evidence="7" id="KW-1185">Reference proteome</keyword>
<dbReference type="PANTHER" id="PTHR45625">
    <property type="entry name" value="PEPTIDYL-PROLYL CIS-TRANS ISOMERASE-RELATED"/>
    <property type="match status" value="1"/>
</dbReference>
<dbReference type="InterPro" id="IPR044666">
    <property type="entry name" value="Cyclophilin_A-like"/>
</dbReference>
<organism evidence="6 7">
    <name type="scientific">Sphingomonas colocasiae</name>
    <dbReference type="NCBI Taxonomy" id="1848973"/>
    <lineage>
        <taxon>Bacteria</taxon>
        <taxon>Pseudomonadati</taxon>
        <taxon>Pseudomonadota</taxon>
        <taxon>Alphaproteobacteria</taxon>
        <taxon>Sphingomonadales</taxon>
        <taxon>Sphingomonadaceae</taxon>
        <taxon>Sphingomonas</taxon>
    </lineage>
</organism>
<keyword evidence="3" id="KW-0732">Signal</keyword>
<proteinExistence type="inferred from homology"/>
<protein>
    <recommendedName>
        <fullName evidence="3">Peptidyl-prolyl cis-trans isomerase</fullName>
        <shortName evidence="3">PPIase</shortName>
        <ecNumber evidence="3">5.2.1.8</ecNumber>
    </recommendedName>
</protein>
<evidence type="ECO:0000256" key="3">
    <source>
        <dbReference type="RuleBase" id="RU363019"/>
    </source>
</evidence>
<comment type="similarity">
    <text evidence="3">Belongs to the cyclophilin-type PPIase family.</text>
</comment>
<feature type="region of interest" description="Disordered" evidence="4">
    <location>
        <begin position="237"/>
        <end position="256"/>
    </location>
</feature>
<keyword evidence="1 3" id="KW-0697">Rotamase</keyword>
<evidence type="ECO:0000313" key="7">
    <source>
        <dbReference type="Proteomes" id="UP000706039"/>
    </source>
</evidence>
<dbReference type="RefSeq" id="WP_222988097.1">
    <property type="nucleotide sequence ID" value="NZ_JAINVV010000001.1"/>
</dbReference>
<evidence type="ECO:0000256" key="1">
    <source>
        <dbReference type="ARBA" id="ARBA00023110"/>
    </source>
</evidence>
<comment type="caution">
    <text evidence="6">The sequence shown here is derived from an EMBL/GenBank/DDBJ whole genome shotgun (WGS) entry which is preliminary data.</text>
</comment>
<evidence type="ECO:0000256" key="4">
    <source>
        <dbReference type="SAM" id="MobiDB-lite"/>
    </source>
</evidence>
<dbReference type="PRINTS" id="PR00153">
    <property type="entry name" value="CSAPPISMRASE"/>
</dbReference>
<comment type="catalytic activity">
    <reaction evidence="3">
        <text>[protein]-peptidylproline (omega=180) = [protein]-peptidylproline (omega=0)</text>
        <dbReference type="Rhea" id="RHEA:16237"/>
        <dbReference type="Rhea" id="RHEA-COMP:10747"/>
        <dbReference type="Rhea" id="RHEA-COMP:10748"/>
        <dbReference type="ChEBI" id="CHEBI:83833"/>
        <dbReference type="ChEBI" id="CHEBI:83834"/>
        <dbReference type="EC" id="5.2.1.8"/>
    </reaction>
</comment>
<keyword evidence="2 3" id="KW-0413">Isomerase</keyword>
<dbReference type="CDD" id="cd00317">
    <property type="entry name" value="cyclophilin"/>
    <property type="match status" value="1"/>
</dbReference>
<feature type="domain" description="PPIase cyclophilin-type" evidence="5">
    <location>
        <begin position="96"/>
        <end position="236"/>
    </location>
</feature>
<accession>A0ABS7PI79</accession>
<dbReference type="SUPFAM" id="SSF50891">
    <property type="entry name" value="Cyclophilin-like"/>
    <property type="match status" value="1"/>
</dbReference>
<dbReference type="Pfam" id="PF00160">
    <property type="entry name" value="Pro_isomerase"/>
    <property type="match status" value="1"/>
</dbReference>
<dbReference type="PROSITE" id="PS50072">
    <property type="entry name" value="CSA_PPIASE_2"/>
    <property type="match status" value="1"/>
</dbReference>
<feature type="chain" id="PRO_5044979090" description="Peptidyl-prolyl cis-trans isomerase" evidence="3">
    <location>
        <begin position="22"/>
        <end position="256"/>
    </location>
</feature>
<gene>
    <name evidence="6" type="ORF">K7G82_01805</name>
</gene>
<name>A0ABS7PI79_9SPHN</name>
<feature type="compositionally biased region" description="Low complexity" evidence="4">
    <location>
        <begin position="22"/>
        <end position="44"/>
    </location>
</feature>
<evidence type="ECO:0000259" key="5">
    <source>
        <dbReference type="PROSITE" id="PS50072"/>
    </source>
</evidence>
<dbReference type="Gene3D" id="2.40.100.10">
    <property type="entry name" value="Cyclophilin-like"/>
    <property type="match status" value="1"/>
</dbReference>
<sequence length="256" mass="26472">MRSKLFLIALAGCAAIAPALAQQPPEAPPAAETTPPAAESAPPAADAPPAAPAEEAPKAPAAPPAPPPVNLAVPKPAPAPESDQENILYLDLSTGGRVTIQLRPDIAPAHVERIKTLVNRGFYNGIVFHRVIDGFMAQTGDPTGTGMGGSDLPDIKSEFSLYPHLRGTVAAARAESPDSANSQFFIMFMPRGALDRKYTAFGRVIAGMEYVDAIERGEPPENPSKIVRASMAAQGVPAPAPAAAAPAAQEAQTPPK</sequence>
<feature type="compositionally biased region" description="Pro residues" evidence="4">
    <location>
        <begin position="60"/>
        <end position="79"/>
    </location>
</feature>
<dbReference type="GO" id="GO:0016853">
    <property type="term" value="F:isomerase activity"/>
    <property type="evidence" value="ECO:0007669"/>
    <property type="project" value="UniProtKB-KW"/>
</dbReference>
<comment type="function">
    <text evidence="3">PPIases accelerate the folding of proteins. It catalyzes the cis-trans isomerization of proline imidic peptide bonds in oligopeptides.</text>
</comment>
<dbReference type="EC" id="5.2.1.8" evidence="3"/>
<feature type="signal peptide" evidence="3">
    <location>
        <begin position="1"/>
        <end position="21"/>
    </location>
</feature>
<dbReference type="Proteomes" id="UP000706039">
    <property type="component" value="Unassembled WGS sequence"/>
</dbReference>
<dbReference type="PANTHER" id="PTHR45625:SF4">
    <property type="entry name" value="PEPTIDYLPROLYL ISOMERASE DOMAIN AND WD REPEAT-CONTAINING PROTEIN 1"/>
    <property type="match status" value="1"/>
</dbReference>